<organism evidence="1 2">
    <name type="scientific">Stylophora pistillata</name>
    <name type="common">Smooth cauliflower coral</name>
    <dbReference type="NCBI Taxonomy" id="50429"/>
    <lineage>
        <taxon>Eukaryota</taxon>
        <taxon>Metazoa</taxon>
        <taxon>Cnidaria</taxon>
        <taxon>Anthozoa</taxon>
        <taxon>Hexacorallia</taxon>
        <taxon>Scleractinia</taxon>
        <taxon>Astrocoeniina</taxon>
        <taxon>Pocilloporidae</taxon>
        <taxon>Stylophora</taxon>
    </lineage>
</organism>
<dbReference type="Proteomes" id="UP000225706">
    <property type="component" value="Unassembled WGS sequence"/>
</dbReference>
<keyword evidence="2" id="KW-1185">Reference proteome</keyword>
<name>A0A2B4REN5_STYPI</name>
<evidence type="ECO:0000313" key="2">
    <source>
        <dbReference type="Proteomes" id="UP000225706"/>
    </source>
</evidence>
<dbReference type="EMBL" id="LSMT01000719">
    <property type="protein sequence ID" value="PFX14848.1"/>
    <property type="molecule type" value="Genomic_DNA"/>
</dbReference>
<comment type="caution">
    <text evidence="1">The sequence shown here is derived from an EMBL/GenBank/DDBJ whole genome shotgun (WGS) entry which is preliminary data.</text>
</comment>
<sequence>MPDIEPANTPLPVNENRPDKAEIKRAIKRLKNGKAAGPDGIPPEAIKIDLSTSTEMLYELFGNIWETNEVPDDWKEGYLIKLPKKGDQRECKKWRDITLLSTSGKVLSRIILERLKVVVDKRLRAVRHKIINDRADAALRENENEVLKAHCEELYNKMVVYEASYKDTSEDLAVAKANIDSLVTENNKLHTYIEKLGH</sequence>
<gene>
    <name evidence="1" type="ORF">AWC38_SpisGene20960</name>
</gene>
<dbReference type="OrthoDB" id="5985125at2759"/>
<dbReference type="AlphaFoldDB" id="A0A2B4REN5"/>
<protein>
    <submittedName>
        <fullName evidence="1">Transposon TX1 uncharacterized 149 kDa protein</fullName>
    </submittedName>
</protein>
<dbReference type="STRING" id="50429.A0A2B4REN5"/>
<reference evidence="2" key="1">
    <citation type="journal article" date="2017" name="bioRxiv">
        <title>Comparative analysis of the genomes of Stylophora pistillata and Acropora digitifera provides evidence for extensive differences between species of corals.</title>
        <authorList>
            <person name="Voolstra C.R."/>
            <person name="Li Y."/>
            <person name="Liew Y.J."/>
            <person name="Baumgarten S."/>
            <person name="Zoccola D."/>
            <person name="Flot J.-F."/>
            <person name="Tambutte S."/>
            <person name="Allemand D."/>
            <person name="Aranda M."/>
        </authorList>
    </citation>
    <scope>NUCLEOTIDE SEQUENCE [LARGE SCALE GENOMIC DNA]</scope>
</reference>
<accession>A0A2B4REN5</accession>
<dbReference type="PANTHER" id="PTHR19446">
    <property type="entry name" value="REVERSE TRANSCRIPTASES"/>
    <property type="match status" value="1"/>
</dbReference>
<proteinExistence type="predicted"/>
<evidence type="ECO:0000313" key="1">
    <source>
        <dbReference type="EMBL" id="PFX14848.1"/>
    </source>
</evidence>